<dbReference type="SMART" id="SM00220">
    <property type="entry name" value="S_TKc"/>
    <property type="match status" value="1"/>
</dbReference>
<evidence type="ECO:0000313" key="2">
    <source>
        <dbReference type="EMBL" id="EYU34013.1"/>
    </source>
</evidence>
<dbReference type="InterPro" id="IPR008271">
    <property type="entry name" value="Ser/Thr_kinase_AS"/>
</dbReference>
<dbReference type="Gene3D" id="1.10.510.10">
    <property type="entry name" value="Transferase(Phosphotransferase) domain 1"/>
    <property type="match status" value="1"/>
</dbReference>
<dbReference type="InterPro" id="IPR052751">
    <property type="entry name" value="Plant_MAPKKK"/>
</dbReference>
<dbReference type="GO" id="GO:0007165">
    <property type="term" value="P:signal transduction"/>
    <property type="evidence" value="ECO:0000318"/>
    <property type="project" value="GO_Central"/>
</dbReference>
<reference evidence="2 3" key="1">
    <citation type="journal article" date="2013" name="Proc. Natl. Acad. Sci. U.S.A.">
        <title>Fine-scale variation in meiotic recombination in Mimulus inferred from population shotgun sequencing.</title>
        <authorList>
            <person name="Hellsten U."/>
            <person name="Wright K.M."/>
            <person name="Jenkins J."/>
            <person name="Shu S."/>
            <person name="Yuan Y."/>
            <person name="Wessler S.R."/>
            <person name="Schmutz J."/>
            <person name="Willis J.H."/>
            <person name="Rokhsar D.S."/>
        </authorList>
    </citation>
    <scope>NUCLEOTIDE SEQUENCE [LARGE SCALE GENOMIC DNA]</scope>
    <source>
        <strain evidence="3">cv. DUN x IM62</strain>
    </source>
</reference>
<dbReference type="Pfam" id="PF00069">
    <property type="entry name" value="Pkinase"/>
    <property type="match status" value="1"/>
</dbReference>
<protein>
    <recommendedName>
        <fullName evidence="1">Protein kinase domain-containing protein</fullName>
    </recommendedName>
</protein>
<dbReference type="eggNOG" id="KOG0198">
    <property type="taxonomic scope" value="Eukaryota"/>
</dbReference>
<name>A0A022R342_ERYGU</name>
<dbReference type="PANTHER" id="PTHR48011:SF4">
    <property type="entry name" value="MITOGEN-ACTIVATED PROTEIN KINASE KINASE KINASE 19"/>
    <property type="match status" value="1"/>
</dbReference>
<dbReference type="PROSITE" id="PS00108">
    <property type="entry name" value="PROTEIN_KINASE_ST"/>
    <property type="match status" value="1"/>
</dbReference>
<sequence length="333" mass="37491">MEYWTRGHTIGHGATAAVSVATSQISGEIFATKFAELSQSEPLQREHKILSTLNNPHIICYKGCNISVENNKPIFNLMMEFAPKGTIADRILRRQLDEPSIGYYTCGILKGLEYLHSKGIVHCDIKGSNVLLNELNEVKITDFGCAKFADEAAISGTPMYMSPEAARGEEQGFPADIWALGCTVIEMSTGKSPWPNAAATLRRIAFSGESPEIPDFLSGEAKDFLSKCLRVDPKQRWTAKELLRHPFLDEFRFEHLKKIEDDTCSPTSILDHGIWSLIEEEVLSETPCEVNYEDFSDSPMQRIKELATNSSGRANWEWRESWITVRDSEKCQY</sequence>
<dbReference type="InterPro" id="IPR011009">
    <property type="entry name" value="Kinase-like_dom_sf"/>
</dbReference>
<dbReference type="OMA" id="DVICVEV"/>
<feature type="domain" description="Protein kinase" evidence="1">
    <location>
        <begin position="4"/>
        <end position="248"/>
    </location>
</feature>
<dbReference type="PANTHER" id="PTHR48011">
    <property type="entry name" value="CCR4-NOT TRANSCRIPTIONAL COMPLEX SUBUNIT CAF120-RELATED"/>
    <property type="match status" value="1"/>
</dbReference>
<accession>A0A022R342</accession>
<organism evidence="2 3">
    <name type="scientific">Erythranthe guttata</name>
    <name type="common">Yellow monkey flower</name>
    <name type="synonym">Mimulus guttatus</name>
    <dbReference type="NCBI Taxonomy" id="4155"/>
    <lineage>
        <taxon>Eukaryota</taxon>
        <taxon>Viridiplantae</taxon>
        <taxon>Streptophyta</taxon>
        <taxon>Embryophyta</taxon>
        <taxon>Tracheophyta</taxon>
        <taxon>Spermatophyta</taxon>
        <taxon>Magnoliopsida</taxon>
        <taxon>eudicotyledons</taxon>
        <taxon>Gunneridae</taxon>
        <taxon>Pentapetalae</taxon>
        <taxon>asterids</taxon>
        <taxon>lamiids</taxon>
        <taxon>Lamiales</taxon>
        <taxon>Phrymaceae</taxon>
        <taxon>Erythranthe</taxon>
    </lineage>
</organism>
<keyword evidence="3" id="KW-1185">Reference proteome</keyword>
<evidence type="ECO:0000313" key="3">
    <source>
        <dbReference type="Proteomes" id="UP000030748"/>
    </source>
</evidence>
<proteinExistence type="predicted"/>
<dbReference type="PROSITE" id="PS50011">
    <property type="entry name" value="PROTEIN_KINASE_DOM"/>
    <property type="match status" value="1"/>
</dbReference>
<dbReference type="GO" id="GO:0004672">
    <property type="term" value="F:protein kinase activity"/>
    <property type="evidence" value="ECO:0000318"/>
    <property type="project" value="GO_Central"/>
</dbReference>
<dbReference type="KEGG" id="egt:105961733"/>
<dbReference type="SUPFAM" id="SSF56112">
    <property type="entry name" value="Protein kinase-like (PK-like)"/>
    <property type="match status" value="1"/>
</dbReference>
<dbReference type="STRING" id="4155.A0A022R342"/>
<dbReference type="AlphaFoldDB" id="A0A022R342"/>
<dbReference type="InterPro" id="IPR000719">
    <property type="entry name" value="Prot_kinase_dom"/>
</dbReference>
<evidence type="ECO:0000259" key="1">
    <source>
        <dbReference type="PROSITE" id="PS50011"/>
    </source>
</evidence>
<dbReference type="CDD" id="cd06606">
    <property type="entry name" value="STKc_MAPKKK"/>
    <property type="match status" value="1"/>
</dbReference>
<dbReference type="Proteomes" id="UP000030748">
    <property type="component" value="Unassembled WGS sequence"/>
</dbReference>
<dbReference type="PhylomeDB" id="A0A022R342"/>
<gene>
    <name evidence="2" type="ORF">MIMGU_mgv1a020948mg</name>
</gene>
<dbReference type="OrthoDB" id="275301at2759"/>
<dbReference type="GO" id="GO:0005524">
    <property type="term" value="F:ATP binding"/>
    <property type="evidence" value="ECO:0007669"/>
    <property type="project" value="InterPro"/>
</dbReference>
<dbReference type="EMBL" id="KI630735">
    <property type="protein sequence ID" value="EYU34013.1"/>
    <property type="molecule type" value="Genomic_DNA"/>
</dbReference>